<protein>
    <submittedName>
        <fullName evidence="10">Protein mono-ADP-ribosyltransferase PARP12</fullName>
    </submittedName>
</protein>
<keyword evidence="4" id="KW-0863">Zinc-finger</keyword>
<keyword evidence="4" id="KW-0862">Zinc</keyword>
<dbReference type="OrthoDB" id="6371790at2759"/>
<dbReference type="KEGG" id="hazt:108675637"/>
<feature type="compositionally biased region" description="Polar residues" evidence="5">
    <location>
        <begin position="27"/>
        <end position="39"/>
    </location>
</feature>
<dbReference type="Pfam" id="PF02825">
    <property type="entry name" value="WWE"/>
    <property type="match status" value="1"/>
</dbReference>
<dbReference type="Gene3D" id="3.30.720.50">
    <property type="match status" value="1"/>
</dbReference>
<evidence type="ECO:0000256" key="3">
    <source>
        <dbReference type="ARBA" id="ARBA00024347"/>
    </source>
</evidence>
<dbReference type="SUPFAM" id="SSF56399">
    <property type="entry name" value="ADP-ribosylation"/>
    <property type="match status" value="1"/>
</dbReference>
<evidence type="ECO:0000259" key="6">
    <source>
        <dbReference type="PROSITE" id="PS50103"/>
    </source>
</evidence>
<feature type="zinc finger region" description="C3H1-type" evidence="4">
    <location>
        <begin position="577"/>
        <end position="599"/>
    </location>
</feature>
<dbReference type="InterPro" id="IPR037197">
    <property type="entry name" value="WWE_dom_sf"/>
</dbReference>
<dbReference type="PROSITE" id="PS50918">
    <property type="entry name" value="WWE"/>
    <property type="match status" value="1"/>
</dbReference>
<dbReference type="InterPro" id="IPR000571">
    <property type="entry name" value="Znf_CCCH"/>
</dbReference>
<dbReference type="PANTHER" id="PTHR45740">
    <property type="entry name" value="POLY [ADP-RIBOSE] POLYMERASE"/>
    <property type="match status" value="1"/>
</dbReference>
<feature type="region of interest" description="Disordered" evidence="5">
    <location>
        <begin position="1"/>
        <end position="39"/>
    </location>
</feature>
<evidence type="ECO:0000256" key="2">
    <source>
        <dbReference type="ARBA" id="ARBA00023242"/>
    </source>
</evidence>
<dbReference type="GO" id="GO:0003950">
    <property type="term" value="F:NAD+ poly-ADP-ribosyltransferase activity"/>
    <property type="evidence" value="ECO:0007669"/>
    <property type="project" value="InterPro"/>
</dbReference>
<evidence type="ECO:0000256" key="4">
    <source>
        <dbReference type="PROSITE-ProRule" id="PRU00723"/>
    </source>
</evidence>
<evidence type="ECO:0000256" key="5">
    <source>
        <dbReference type="SAM" id="MobiDB-lite"/>
    </source>
</evidence>
<reference evidence="10" key="1">
    <citation type="submission" date="2025-08" db="UniProtKB">
        <authorList>
            <consortium name="RefSeq"/>
        </authorList>
    </citation>
    <scope>IDENTIFICATION</scope>
    <source>
        <tissue evidence="10">Whole organism</tissue>
    </source>
</reference>
<dbReference type="GO" id="GO:0008270">
    <property type="term" value="F:zinc ion binding"/>
    <property type="evidence" value="ECO:0007669"/>
    <property type="project" value="UniProtKB-KW"/>
</dbReference>
<dbReference type="SUPFAM" id="SSF117839">
    <property type="entry name" value="WWE domain"/>
    <property type="match status" value="1"/>
</dbReference>
<gene>
    <name evidence="10" type="primary">LOC108675637</name>
</gene>
<dbReference type="InterPro" id="IPR004170">
    <property type="entry name" value="WWE_dom"/>
</dbReference>
<evidence type="ECO:0000256" key="1">
    <source>
        <dbReference type="ARBA" id="ARBA00004123"/>
    </source>
</evidence>
<feature type="domain" description="WWE" evidence="7">
    <location>
        <begin position="686"/>
        <end position="774"/>
    </location>
</feature>
<dbReference type="PROSITE" id="PS50103">
    <property type="entry name" value="ZF_C3H1"/>
    <property type="match status" value="2"/>
</dbReference>
<dbReference type="GO" id="GO:1990404">
    <property type="term" value="F:NAD+-protein mono-ADP-ribosyltransferase activity"/>
    <property type="evidence" value="ECO:0007669"/>
    <property type="project" value="TreeGrafter"/>
</dbReference>
<dbReference type="GeneID" id="108675637"/>
<comment type="similarity">
    <text evidence="3">Belongs to the ARTD/PARP family.</text>
</comment>
<keyword evidence="9" id="KW-1185">Reference proteome</keyword>
<organism evidence="9 10">
    <name type="scientific">Hyalella azteca</name>
    <name type="common">Amphipod</name>
    <dbReference type="NCBI Taxonomy" id="294128"/>
    <lineage>
        <taxon>Eukaryota</taxon>
        <taxon>Metazoa</taxon>
        <taxon>Ecdysozoa</taxon>
        <taxon>Arthropoda</taxon>
        <taxon>Crustacea</taxon>
        <taxon>Multicrustacea</taxon>
        <taxon>Malacostraca</taxon>
        <taxon>Eumalacostraca</taxon>
        <taxon>Peracarida</taxon>
        <taxon>Amphipoda</taxon>
        <taxon>Senticaudata</taxon>
        <taxon>Talitrida</taxon>
        <taxon>Talitroidea</taxon>
        <taxon>Hyalellidae</taxon>
        <taxon>Hyalella</taxon>
    </lineage>
</organism>
<feature type="domain" description="C3H1-type" evidence="6">
    <location>
        <begin position="397"/>
        <end position="425"/>
    </location>
</feature>
<name>A0A8B7NZI0_HYAAZ</name>
<accession>A0A8B7NZI0</accession>
<dbReference type="InterPro" id="IPR051712">
    <property type="entry name" value="ARTD-AVP"/>
</dbReference>
<evidence type="ECO:0000259" key="8">
    <source>
        <dbReference type="PROSITE" id="PS51059"/>
    </source>
</evidence>
<dbReference type="RefSeq" id="XP_018019157.1">
    <property type="nucleotide sequence ID" value="XM_018163668.2"/>
</dbReference>
<comment type="subcellular location">
    <subcellularLocation>
        <location evidence="1">Nucleus</location>
    </subcellularLocation>
</comment>
<dbReference type="PROSITE" id="PS51059">
    <property type="entry name" value="PARP_CATALYTIC"/>
    <property type="match status" value="1"/>
</dbReference>
<feature type="zinc finger region" description="C3H1-type" evidence="4">
    <location>
        <begin position="397"/>
        <end position="425"/>
    </location>
</feature>
<dbReference type="Proteomes" id="UP000694843">
    <property type="component" value="Unplaced"/>
</dbReference>
<evidence type="ECO:0000313" key="10">
    <source>
        <dbReference type="RefSeq" id="XP_018019157.1"/>
    </source>
</evidence>
<evidence type="ECO:0000313" key="9">
    <source>
        <dbReference type="Proteomes" id="UP000694843"/>
    </source>
</evidence>
<keyword evidence="2" id="KW-0539">Nucleus</keyword>
<feature type="domain" description="C3H1-type" evidence="6">
    <location>
        <begin position="577"/>
        <end position="599"/>
    </location>
</feature>
<dbReference type="SMART" id="SM00356">
    <property type="entry name" value="ZnF_C3H1"/>
    <property type="match status" value="3"/>
</dbReference>
<dbReference type="AlphaFoldDB" id="A0A8B7NZI0"/>
<dbReference type="InterPro" id="IPR012317">
    <property type="entry name" value="Poly(ADP-ribose)pol_cat_dom"/>
</dbReference>
<evidence type="ECO:0000259" key="7">
    <source>
        <dbReference type="PROSITE" id="PS50918"/>
    </source>
</evidence>
<dbReference type="OMA" id="THICEDF"/>
<keyword evidence="4" id="KW-0479">Metal-binding</keyword>
<proteinExistence type="inferred from homology"/>
<sequence>MSSGPFFRGVGIQHSSSRGRSRPPNARGNSSHRGLASGSNYYPASGVPVSQIGAMSSDQFVGIQHLSLRGRSRPPNARGNSNHRGPASGQFLDVADVVKMLCAIPQHAIPAMVISSRLNCTGHALKCVTERFKHFLTSVETPSGIMIELKPHVKLCQEYIKPSGCSATPHCKKLHICHEFTYGTCREHDCEFGHRWKTIHNENVWKYFFLGDVCELVLESIMKKHRMQDSSPKVFVCKMYNDHCCVDLYACKNLHICQRLFEGEYCCKNDNCSLNHSIVSNQCLSVLDKAGINTNDSPRDLLKCVQNLMNQVKGCHARHEKAKTQILDDFQTLQDQEIKVKEIVSSLLVAPGFWSSVSTLSKRLEMSDTNLQKLINHYYFLFVIYQKSSEECLVKLQPRMALCHFYSATSKCRNGSSCSFLHFCGAFMSGICEDDDNCSQIHYMTEQPNDSILRKAFLNGVPLGLLLPYLKIRFCAPKVPFICFPYNEDECHNSDCNDLHLCYDFLFTQKPCKNDCTKNHDVLSYNILPLLEKNAIDSLPVSELIGLLSARISHWPKRDSKSASLSESEGQVNCEEICVEHLSSQCQLGSKCPKLHSQCGAQWQLFKDGIWFNFSPPHSKTIELSYRDVNKDSVTLKSQIYDKTKDQKEKLACMKEDGLVIEFEKMTLTTKNRSFKLNVQRISTPSSAASKSEFATVYGWYFKDVNDAWIEYGERDSAGSVYRTQNKSIDIEVPYLKNDQGKVNLNGNHFTYTLDFANMTQKNDKTSTERSVCRRPKQLVAEYAKNVDPFNLKMTSSSSSSSSSNPAKAALVDTGNSVPAGDYPSYWDQMQGDGLEPELFLVNLASNEGIAVIADILKNMPNAQVTSIRRLQNTFHYDRFENRMKLLQAREKSNQLNIQRLYHATREVHLDSISKHNLQWRQDFADSGKKFGRGAYFSNNASLAYQLACNLRGEDTSSPVVLVVAKVFVGSVVEGTSEMKLPPLRSDGRPYDTTVDNLLIPSIFVKYDDKEFLPLYFVSVKV</sequence>
<feature type="domain" description="PARP catalytic" evidence="8">
    <location>
        <begin position="823"/>
        <end position="1022"/>
    </location>
</feature>
<dbReference type="Pfam" id="PF00642">
    <property type="entry name" value="zf-CCCH"/>
    <property type="match status" value="1"/>
</dbReference>
<dbReference type="Gene3D" id="3.90.228.10">
    <property type="match status" value="1"/>
</dbReference>
<dbReference type="Pfam" id="PF00644">
    <property type="entry name" value="PARP"/>
    <property type="match status" value="1"/>
</dbReference>
<dbReference type="GO" id="GO:0005634">
    <property type="term" value="C:nucleus"/>
    <property type="evidence" value="ECO:0007669"/>
    <property type="project" value="UniProtKB-SubCell"/>
</dbReference>
<dbReference type="PANTHER" id="PTHR45740:SF2">
    <property type="entry name" value="POLY [ADP-RIBOSE] POLYMERASE"/>
    <property type="match status" value="1"/>
</dbReference>